<evidence type="ECO:0000256" key="5">
    <source>
        <dbReference type="ARBA" id="ARBA00012306"/>
    </source>
</evidence>
<dbReference type="GO" id="GO:0046327">
    <property type="term" value="P:glycerol biosynthetic process from pyruvate"/>
    <property type="evidence" value="ECO:0007669"/>
    <property type="project" value="TreeGrafter"/>
</dbReference>
<dbReference type="InterPro" id="IPR008210">
    <property type="entry name" value="PEP_carboxykinase_N"/>
</dbReference>
<dbReference type="GO" id="GO:0019543">
    <property type="term" value="P:propionate catabolic process"/>
    <property type="evidence" value="ECO:0007669"/>
    <property type="project" value="TreeGrafter"/>
</dbReference>
<name>A0A3R9TQ34_ACIBA</name>
<dbReference type="GO" id="GO:0030145">
    <property type="term" value="F:manganese ion binding"/>
    <property type="evidence" value="ECO:0007669"/>
    <property type="project" value="TreeGrafter"/>
</dbReference>
<comment type="similarity">
    <text evidence="3">Belongs to the phosphoenolpyruvate carboxykinase [GTP] family.</text>
</comment>
<keyword evidence="17" id="KW-0418">Kinase</keyword>
<protein>
    <recommendedName>
        <fullName evidence="14">Phosphoenolpyruvate carboxykinase [GTP]</fullName>
        <ecNumber evidence="5">4.1.1.32</ecNumber>
    </recommendedName>
</protein>
<keyword evidence="8" id="KW-0479">Metal-binding</keyword>
<dbReference type="InterPro" id="IPR035077">
    <property type="entry name" value="PEP_carboxykinase_GTP_C"/>
</dbReference>
<keyword evidence="7" id="KW-0963">Cytoplasm</keyword>
<sequence>MTTVNAPEFVRHPKLIAWVEEIANLTKPAKIEWCDGSEEEYQRLIDLMIANGTMQKLNQEKHPGSYLANSDPSDVARVEDRTYICSQNKEDAGATNNWEDPAVMREKLNGLFEGSMKGRTMYVVPFSMGPLGSHIAHIGIELTDSPYVAVSMRKMARMGKAVYDVLGTDGEFVPCVHTVGAPLAEGQKDVAWPCNPEKYIVHYPETREIWSFGSGYGGNALLGKKCLALRIASVMGREQGWLAEHMLILGVTNPQGEKHYIAAAFPSACGKTNFAMLIPPAGYEGWKIETVGDDIAWIKPGEDGRLYAINPEAGFFGVAPGTNTKTNPNCMATLHKD</sequence>
<evidence type="ECO:0000256" key="7">
    <source>
        <dbReference type="ARBA" id="ARBA00022490"/>
    </source>
</evidence>
<keyword evidence="17" id="KW-0808">Transferase</keyword>
<comment type="caution">
    <text evidence="17">The sequence shown here is derived from an EMBL/GenBank/DDBJ whole genome shotgun (WGS) entry which is preliminary data.</text>
</comment>
<dbReference type="GO" id="GO:0006107">
    <property type="term" value="P:oxaloacetate metabolic process"/>
    <property type="evidence" value="ECO:0007669"/>
    <property type="project" value="TreeGrafter"/>
</dbReference>
<dbReference type="GO" id="GO:0033993">
    <property type="term" value="P:response to lipid"/>
    <property type="evidence" value="ECO:0007669"/>
    <property type="project" value="TreeGrafter"/>
</dbReference>
<dbReference type="GO" id="GO:0042594">
    <property type="term" value="P:response to starvation"/>
    <property type="evidence" value="ECO:0007669"/>
    <property type="project" value="TreeGrafter"/>
</dbReference>
<dbReference type="AlphaFoldDB" id="A0A3R9TQ34"/>
<evidence type="ECO:0000256" key="8">
    <source>
        <dbReference type="ARBA" id="ARBA00022723"/>
    </source>
</evidence>
<organism evidence="17 18">
    <name type="scientific">Acinetobacter baumannii</name>
    <dbReference type="NCBI Taxonomy" id="470"/>
    <lineage>
        <taxon>Bacteria</taxon>
        <taxon>Pseudomonadati</taxon>
        <taxon>Pseudomonadota</taxon>
        <taxon>Gammaproteobacteria</taxon>
        <taxon>Moraxellales</taxon>
        <taxon>Moraxellaceae</taxon>
        <taxon>Acinetobacter</taxon>
        <taxon>Acinetobacter calcoaceticus/baumannii complex</taxon>
    </lineage>
</organism>
<feature type="domain" description="Phosphoenolpyruvate carboxykinase C-terminal P-loop" evidence="15">
    <location>
        <begin position="241"/>
        <end position="336"/>
    </location>
</feature>
<evidence type="ECO:0000259" key="16">
    <source>
        <dbReference type="Pfam" id="PF17297"/>
    </source>
</evidence>
<dbReference type="Gene3D" id="3.90.228.20">
    <property type="match status" value="1"/>
</dbReference>
<dbReference type="Gene3D" id="3.40.449.10">
    <property type="entry name" value="Phosphoenolpyruvate Carboxykinase, domain 1"/>
    <property type="match status" value="1"/>
</dbReference>
<dbReference type="Pfam" id="PF17297">
    <property type="entry name" value="PEPCK_N"/>
    <property type="match status" value="1"/>
</dbReference>
<proteinExistence type="inferred from homology"/>
<dbReference type="GO" id="GO:0016301">
    <property type="term" value="F:kinase activity"/>
    <property type="evidence" value="ECO:0007669"/>
    <property type="project" value="UniProtKB-KW"/>
</dbReference>
<keyword evidence="11" id="KW-0342">GTP-binding</keyword>
<gene>
    <name evidence="17" type="ORF">EA686_06025</name>
</gene>
<dbReference type="FunFam" id="3.40.449.10:FF:000005">
    <property type="entry name" value="Phosphoenolpyruvate carboxykinase [GTP]"/>
    <property type="match status" value="1"/>
</dbReference>
<comment type="cofactor">
    <cofactor evidence="1">
        <name>Mn(2+)</name>
        <dbReference type="ChEBI" id="CHEBI:29035"/>
    </cofactor>
</comment>
<dbReference type="SUPFAM" id="SSF53795">
    <property type="entry name" value="PEP carboxykinase-like"/>
    <property type="match status" value="1"/>
</dbReference>
<evidence type="ECO:0000313" key="18">
    <source>
        <dbReference type="Proteomes" id="UP000280073"/>
    </source>
</evidence>
<keyword evidence="12" id="KW-0464">Manganese</keyword>
<evidence type="ECO:0000256" key="1">
    <source>
        <dbReference type="ARBA" id="ARBA00001936"/>
    </source>
</evidence>
<dbReference type="GO" id="GO:0071333">
    <property type="term" value="P:cellular response to glucose stimulus"/>
    <property type="evidence" value="ECO:0007669"/>
    <property type="project" value="TreeGrafter"/>
</dbReference>
<evidence type="ECO:0000256" key="6">
    <source>
        <dbReference type="ARBA" id="ARBA00022432"/>
    </source>
</evidence>
<comment type="subunit">
    <text evidence="4">Monomer.</text>
</comment>
<evidence type="ECO:0000256" key="3">
    <source>
        <dbReference type="ARBA" id="ARBA00005796"/>
    </source>
</evidence>
<evidence type="ECO:0000256" key="2">
    <source>
        <dbReference type="ARBA" id="ARBA00004742"/>
    </source>
</evidence>
<evidence type="ECO:0000256" key="14">
    <source>
        <dbReference type="ARBA" id="ARBA00072283"/>
    </source>
</evidence>
<keyword evidence="6" id="KW-0312">Gluconeogenesis</keyword>
<evidence type="ECO:0000259" key="15">
    <source>
        <dbReference type="Pfam" id="PF00821"/>
    </source>
</evidence>
<dbReference type="InterPro" id="IPR013035">
    <property type="entry name" value="PEP_carboxykinase_C"/>
</dbReference>
<evidence type="ECO:0000256" key="13">
    <source>
        <dbReference type="ARBA" id="ARBA00023239"/>
    </source>
</evidence>
<dbReference type="Pfam" id="PF00821">
    <property type="entry name" value="PEPCK_GTP"/>
    <property type="match status" value="1"/>
</dbReference>
<comment type="pathway">
    <text evidence="2">Carbohydrate biosynthesis; gluconeogenesis.</text>
</comment>
<evidence type="ECO:0000256" key="4">
    <source>
        <dbReference type="ARBA" id="ARBA00011245"/>
    </source>
</evidence>
<dbReference type="InterPro" id="IPR008209">
    <property type="entry name" value="PEP_carboxykinase_GTP"/>
</dbReference>
<dbReference type="InterPro" id="IPR035078">
    <property type="entry name" value="PEP_carboxykinase_GTP_N"/>
</dbReference>
<evidence type="ECO:0000256" key="9">
    <source>
        <dbReference type="ARBA" id="ARBA00022741"/>
    </source>
</evidence>
<evidence type="ECO:0000256" key="10">
    <source>
        <dbReference type="ARBA" id="ARBA00022793"/>
    </source>
</evidence>
<dbReference type="PANTHER" id="PTHR11561">
    <property type="entry name" value="PHOSPHOENOLPYRUVATE CARBOXYKINASE"/>
    <property type="match status" value="1"/>
</dbReference>
<keyword evidence="13" id="KW-0456">Lyase</keyword>
<reference evidence="17 18" key="1">
    <citation type="submission" date="2018-10" db="EMBL/GenBank/DDBJ databases">
        <title>GWAS and RNA-Seq identify cryptic mechanisms of antimicrobial resistance in Acinetobacter baumannii.</title>
        <authorList>
            <person name="Sahl J.W."/>
        </authorList>
    </citation>
    <scope>NUCLEOTIDE SEQUENCE [LARGE SCALE GENOMIC DNA]</scope>
    <source>
        <strain evidence="17 18">TG28175</strain>
    </source>
</reference>
<keyword evidence="10" id="KW-0210">Decarboxylase</keyword>
<dbReference type="GO" id="GO:0004613">
    <property type="term" value="F:phosphoenolpyruvate carboxykinase (GTP) activity"/>
    <property type="evidence" value="ECO:0007669"/>
    <property type="project" value="UniProtKB-EC"/>
</dbReference>
<feature type="non-terminal residue" evidence="17">
    <location>
        <position position="337"/>
    </location>
</feature>
<keyword evidence="17" id="KW-0670">Pyruvate</keyword>
<dbReference type="PROSITE" id="PS00505">
    <property type="entry name" value="PEPCK_GTP"/>
    <property type="match status" value="1"/>
</dbReference>
<dbReference type="GO" id="GO:0006094">
    <property type="term" value="P:gluconeogenesis"/>
    <property type="evidence" value="ECO:0007669"/>
    <property type="project" value="UniProtKB-KW"/>
</dbReference>
<dbReference type="InterPro" id="IPR018091">
    <property type="entry name" value="PEP_carboxykin_GTP_CS"/>
</dbReference>
<dbReference type="PANTHER" id="PTHR11561:SF0">
    <property type="entry name" value="PHOSPHOENOLPYRUVATE CARBOXYKINASE [GTP]-RELATED"/>
    <property type="match status" value="1"/>
</dbReference>
<evidence type="ECO:0000313" key="17">
    <source>
        <dbReference type="EMBL" id="RSR61661.1"/>
    </source>
</evidence>
<dbReference type="SUPFAM" id="SSF68923">
    <property type="entry name" value="PEP carboxykinase N-terminal domain"/>
    <property type="match status" value="1"/>
</dbReference>
<feature type="domain" description="Phosphoenolpyruvate carboxykinase GTP-utilising N-terminal" evidence="16">
    <location>
        <begin position="18"/>
        <end position="237"/>
    </location>
</feature>
<evidence type="ECO:0000256" key="11">
    <source>
        <dbReference type="ARBA" id="ARBA00023134"/>
    </source>
</evidence>
<accession>A0A3R9TQ34</accession>
<dbReference type="EMBL" id="RFDI01000236">
    <property type="protein sequence ID" value="RSR61661.1"/>
    <property type="molecule type" value="Genomic_DNA"/>
</dbReference>
<dbReference type="Proteomes" id="UP000280073">
    <property type="component" value="Unassembled WGS sequence"/>
</dbReference>
<dbReference type="NCBIfam" id="NF003253">
    <property type="entry name" value="PRK04210.1"/>
    <property type="match status" value="1"/>
</dbReference>
<evidence type="ECO:0000256" key="12">
    <source>
        <dbReference type="ARBA" id="ARBA00023211"/>
    </source>
</evidence>
<dbReference type="EC" id="4.1.1.32" evidence="5"/>
<dbReference type="GO" id="GO:0005829">
    <property type="term" value="C:cytosol"/>
    <property type="evidence" value="ECO:0007669"/>
    <property type="project" value="TreeGrafter"/>
</dbReference>
<keyword evidence="9" id="KW-0547">Nucleotide-binding</keyword>
<dbReference type="GO" id="GO:0005525">
    <property type="term" value="F:GTP binding"/>
    <property type="evidence" value="ECO:0007669"/>
    <property type="project" value="UniProtKB-KW"/>
</dbReference>